<proteinExistence type="predicted"/>
<dbReference type="Gene3D" id="3.30.2020.10">
    <property type="entry name" value="NE0471-like N-terminal domain"/>
    <property type="match status" value="1"/>
</dbReference>
<protein>
    <submittedName>
        <fullName evidence="1">DUF2442 domain-containing protein</fullName>
    </submittedName>
</protein>
<dbReference type="SUPFAM" id="SSF143880">
    <property type="entry name" value="NE0471 N-terminal domain-like"/>
    <property type="match status" value="1"/>
</dbReference>
<dbReference type="RefSeq" id="WP_354635829.1">
    <property type="nucleotide sequence ID" value="NZ_CP159837.1"/>
</dbReference>
<dbReference type="AlphaFoldDB" id="A0AAU8JI98"/>
<dbReference type="EMBL" id="CP159837">
    <property type="protein sequence ID" value="XCM38494.1"/>
    <property type="molecule type" value="Genomic_DNA"/>
</dbReference>
<dbReference type="Pfam" id="PF10387">
    <property type="entry name" value="DUF2442"/>
    <property type="match status" value="1"/>
</dbReference>
<name>A0AAU8JI98_9CYAN</name>
<dbReference type="InterPro" id="IPR036782">
    <property type="entry name" value="NE0471-like_N"/>
</dbReference>
<sequence length="91" mass="10671">MSPKVLQVEPLESYQLRLTFSNGEIRRFDVTPYLNKGIFTELQNIEYFQQVKLSFGSIQWPHEQDFSADTLYLTSQPEEKTVEPIFSHSAR</sequence>
<gene>
    <name evidence="1" type="ORF">ABWT76_001347</name>
</gene>
<organism evidence="1">
    <name type="scientific">Planktothricoides raciborskii GIHE-MW2</name>
    <dbReference type="NCBI Taxonomy" id="2792601"/>
    <lineage>
        <taxon>Bacteria</taxon>
        <taxon>Bacillati</taxon>
        <taxon>Cyanobacteriota</taxon>
        <taxon>Cyanophyceae</taxon>
        <taxon>Oscillatoriophycideae</taxon>
        <taxon>Oscillatoriales</taxon>
        <taxon>Oscillatoriaceae</taxon>
        <taxon>Planktothricoides</taxon>
    </lineage>
</organism>
<reference evidence="1" key="1">
    <citation type="submission" date="2024-07" db="EMBL/GenBank/DDBJ databases">
        <authorList>
            <person name="Kim Y.J."/>
            <person name="Jeong J.Y."/>
        </authorList>
    </citation>
    <scope>NUCLEOTIDE SEQUENCE</scope>
    <source>
        <strain evidence="1">GIHE-MW2</strain>
    </source>
</reference>
<dbReference type="InterPro" id="IPR018841">
    <property type="entry name" value="DUF2442"/>
</dbReference>
<evidence type="ECO:0000313" key="1">
    <source>
        <dbReference type="EMBL" id="XCM38494.1"/>
    </source>
</evidence>
<accession>A0AAU8JI98</accession>